<feature type="non-terminal residue" evidence="3">
    <location>
        <position position="835"/>
    </location>
</feature>
<gene>
    <name evidence="3" type="ORF">BWQ27_20060</name>
</gene>
<sequence>MSNDKEDFALHCPVKNEEARKRLGIKAGFFWTTAKKLSVAVSRCIAAMDDKGYDEDDFKKPVRVNFPVVNDLPPEGVFDTEFCNRYEKGGEDGKTMMLIPGAVPADQFHGEAVENTAVTSDTPANDTVTDSDDSVGDPLPAYAYNVNGELMSDVEKQMLQPVASMSERHRILSQFILEGEFSHRITPEQLSEVNRMELDMDDTYIQDMLLACHNVPEIHKLDNPNLWKFTDAFKKIFPQDKRHTLHMMMNFAQAYADAHPIDRALLAKEWQKGNRVSCINRTPSGANAGGGILTDRGKGFIHDRASLARDVATGVLARSMDVDIYNLHPAHSKRVNEIVADNKPPFDVFCKAFLNMPGGMDYSRAIVVASVKEAPIGIEAIPARVTEHLAKVLTETDHASPDPVIVDIACGRTSQPMPMKGSTNDDEEKPQSTGAMADEPAAPEAVEQDTTEHHPDPQPLENEPPVSQTEAGYQKIRAELHEARKNIPPKNPVDVGKQLAAARGEYVEGISDPDDPKWVHNNYSASNQGEKEEVVPEEKQPAAEPEAVTRNADGTFDVSALFPPPSNQTEKTEARTERDGETPKESNQQETAGDTGQEITTDGGSGTGGDEAGEAADPVENGNFTVPDDIQPGIYYDIPNETYHAGPGVSKSQLDDIADTPAIYLWRKNAPVDTEKTKSLDTGTAFHCRVLEPEEFSKRFIIAPEFNRRTSAGKEEEKTFLEECARTGRTVLTAEEGRKIELMYQSVMALPLGQWLVESAGYAESSVYWEDPETGILCRCRPDKIIPEFHWIMDVKTTADIQRFRTAYYDYRYHVQDAFYSDGYRAQFGEIPTFV</sequence>
<dbReference type="InterPro" id="IPR011604">
    <property type="entry name" value="PDDEXK-like_dom_sf"/>
</dbReference>
<dbReference type="Proteomes" id="UP000839894">
    <property type="component" value="Unassembled WGS sequence"/>
</dbReference>
<protein>
    <submittedName>
        <fullName evidence="3">Exonuclease VIII</fullName>
    </submittedName>
</protein>
<name>A0A602Z807_SALET</name>
<dbReference type="InterPro" id="IPR010584">
    <property type="entry name" value="ExoDNase_VIII"/>
</dbReference>
<reference evidence="3" key="1">
    <citation type="submission" date="2018-07" db="EMBL/GenBank/DDBJ databases">
        <authorList>
            <consortium name="PulseNet: The National Subtyping Network for Foodborne Disease Surveillance"/>
            <person name="Tarr C.L."/>
            <person name="Trees E."/>
            <person name="Katz L.S."/>
            <person name="Carleton-Romer H.A."/>
            <person name="Stroika S."/>
            <person name="Kucerova Z."/>
            <person name="Roache K.F."/>
            <person name="Sabol A.L."/>
            <person name="Besser J."/>
            <person name="Gerner-Smidt P."/>
        </authorList>
    </citation>
    <scope>NUCLEOTIDE SEQUENCE [LARGE SCALE GENOMIC DNA]</scope>
    <source>
        <strain evidence="3">PNUSAS006183</strain>
    </source>
</reference>
<evidence type="ECO:0000313" key="3">
    <source>
        <dbReference type="EMBL" id="ECT8498413.1"/>
    </source>
</evidence>
<dbReference type="Pfam" id="PF06630">
    <property type="entry name" value="Exonuc_VIII"/>
    <property type="match status" value="1"/>
</dbReference>
<comment type="caution">
    <text evidence="3">The sequence shown here is derived from an EMBL/GenBank/DDBJ whole genome shotgun (WGS) entry which is preliminary data.</text>
</comment>
<dbReference type="Gene3D" id="3.90.320.10">
    <property type="match status" value="1"/>
</dbReference>
<feature type="compositionally biased region" description="Basic and acidic residues" evidence="1">
    <location>
        <begin position="529"/>
        <end position="541"/>
    </location>
</feature>
<dbReference type="InterPro" id="IPR024432">
    <property type="entry name" value="Put_RecE_PDDEXK-like_dom"/>
</dbReference>
<feature type="compositionally biased region" description="Polar residues" evidence="1">
    <location>
        <begin position="585"/>
        <end position="594"/>
    </location>
</feature>
<evidence type="ECO:0000256" key="1">
    <source>
        <dbReference type="SAM" id="MobiDB-lite"/>
    </source>
</evidence>
<feature type="domain" description="Putative exodeoxyribonuclease 8 PDDEXK-like" evidence="2">
    <location>
        <begin position="650"/>
        <end position="831"/>
    </location>
</feature>
<feature type="region of interest" description="Disordered" evidence="1">
    <location>
        <begin position="511"/>
        <end position="638"/>
    </location>
</feature>
<keyword evidence="3" id="KW-0378">Hydrolase</keyword>
<feature type="region of interest" description="Disordered" evidence="1">
    <location>
        <begin position="412"/>
        <end position="471"/>
    </location>
</feature>
<proteinExistence type="predicted"/>
<organism evidence="3">
    <name type="scientific">Salmonella enterica subsp. enterica serovar Pensacola</name>
    <dbReference type="NCBI Taxonomy" id="34042"/>
    <lineage>
        <taxon>Bacteria</taxon>
        <taxon>Pseudomonadati</taxon>
        <taxon>Pseudomonadota</taxon>
        <taxon>Gammaproteobacteria</taxon>
        <taxon>Enterobacterales</taxon>
        <taxon>Enterobacteriaceae</taxon>
        <taxon>Salmonella</taxon>
    </lineage>
</organism>
<dbReference type="EMBL" id="AAKOBS010000028">
    <property type="protein sequence ID" value="ECT8498413.1"/>
    <property type="molecule type" value="Genomic_DNA"/>
</dbReference>
<dbReference type="GO" id="GO:0051908">
    <property type="term" value="F:double-stranded DNA 5'-3' DNA exonuclease activity"/>
    <property type="evidence" value="ECO:0007669"/>
    <property type="project" value="InterPro"/>
</dbReference>
<keyword evidence="3" id="KW-0540">Nuclease</keyword>
<accession>A0A602Z807</accession>
<dbReference type="Pfam" id="PF12684">
    <property type="entry name" value="DUF3799"/>
    <property type="match status" value="1"/>
</dbReference>
<dbReference type="AlphaFoldDB" id="A0A602Z807"/>
<evidence type="ECO:0000259" key="2">
    <source>
        <dbReference type="Pfam" id="PF12684"/>
    </source>
</evidence>
<keyword evidence="3" id="KW-0269">Exonuclease</keyword>
<feature type="compositionally biased region" description="Basic and acidic residues" evidence="1">
    <location>
        <begin position="570"/>
        <end position="584"/>
    </location>
</feature>